<evidence type="ECO:0000313" key="4">
    <source>
        <dbReference type="Proteomes" id="UP000198424"/>
    </source>
</evidence>
<accession>A0A086A5N3</accession>
<dbReference type="InterPro" id="IPR013783">
    <property type="entry name" value="Ig-like_fold"/>
</dbReference>
<evidence type="ECO:0008006" key="5">
    <source>
        <dbReference type="Google" id="ProtNLM"/>
    </source>
</evidence>
<dbReference type="Proteomes" id="UP000198424">
    <property type="component" value="Unassembled WGS sequence"/>
</dbReference>
<evidence type="ECO:0000313" key="2">
    <source>
        <dbReference type="EMBL" id="OXA94252.1"/>
    </source>
</evidence>
<proteinExistence type="predicted"/>
<dbReference type="RefSeq" id="WP_035625663.1">
    <property type="nucleotide sequence ID" value="NZ_JBEWQG010000020.1"/>
</dbReference>
<dbReference type="EMBL" id="JPRM01000032">
    <property type="protein sequence ID" value="KFF11997.1"/>
    <property type="molecule type" value="Genomic_DNA"/>
</dbReference>
<dbReference type="EMBL" id="MUGY01000010">
    <property type="protein sequence ID" value="OXA94252.1"/>
    <property type="molecule type" value="Genomic_DNA"/>
</dbReference>
<dbReference type="PROSITE" id="PS51257">
    <property type="entry name" value="PROKAR_LIPOPROTEIN"/>
    <property type="match status" value="1"/>
</dbReference>
<reference evidence="1 3" key="1">
    <citation type="submission" date="2014-07" db="EMBL/GenBank/DDBJ databases">
        <title>Genome of Flavobacterium hydatis DSM 2063.</title>
        <authorList>
            <person name="Pipes S.E."/>
            <person name="Stropko S.J."/>
            <person name="Newman J.D."/>
        </authorList>
    </citation>
    <scope>NUCLEOTIDE SEQUENCE [LARGE SCALE GENOMIC DNA]</scope>
    <source>
        <strain evidence="1 3">DSM 2063</strain>
    </source>
</reference>
<gene>
    <name evidence="2" type="ORF">B0A62_11385</name>
    <name evidence="1" type="ORF">IW20_18735</name>
</gene>
<dbReference type="Gene3D" id="2.60.40.10">
    <property type="entry name" value="Immunoglobulins"/>
    <property type="match status" value="3"/>
</dbReference>
<sequence length="311" mass="35043">MNKSLVYKFTLSLVFLSLFSCEEILFVDDISDKEVNLIAPTNDAVLFSTGVSFSWDKVENAEKYRLQIAKPNFTSPIQIVVDTLVTKNSFTRQLNIGKYQWRIKAVNSGYETKYKTQTLEILNNDDFENNTVVLVSPNNNLITKTVSQKLSWQSIIGATEYQVQITDNNNQVVKEGNASSLNFDYTFTDGDYNWKVRASNGSKQTLYTSRAILVDTKAPNTPVLTSPANASTTTNTEINFQFSRTPINGSVEKDSIYVFKDNALTNLQFKDQVKSPYAKTLTTGTYYWYAKSFDQAGNTSARSSVFSFILN</sequence>
<reference evidence="2 4" key="2">
    <citation type="submission" date="2016-11" db="EMBL/GenBank/DDBJ databases">
        <title>Whole genomes of Flavobacteriaceae.</title>
        <authorList>
            <person name="Stine C."/>
            <person name="Li C."/>
            <person name="Tadesse D."/>
        </authorList>
    </citation>
    <scope>NUCLEOTIDE SEQUENCE [LARGE SCALE GENOMIC DNA]</scope>
    <source>
        <strain evidence="2 4">ATCC 29551</strain>
    </source>
</reference>
<dbReference type="OrthoDB" id="1121506at2"/>
<name>A0A086A5N3_FLAHY</name>
<dbReference type="eggNOG" id="COG4733">
    <property type="taxonomic scope" value="Bacteria"/>
</dbReference>
<evidence type="ECO:0000313" key="1">
    <source>
        <dbReference type="EMBL" id="KFF11997.1"/>
    </source>
</evidence>
<keyword evidence="4" id="KW-1185">Reference proteome</keyword>
<protein>
    <recommendedName>
        <fullName evidence="5">Fibronectin type-III domain-containing protein</fullName>
    </recommendedName>
</protein>
<dbReference type="AlphaFoldDB" id="A0A086A5N3"/>
<dbReference type="Proteomes" id="UP000028712">
    <property type="component" value="Unassembled WGS sequence"/>
</dbReference>
<evidence type="ECO:0000313" key="3">
    <source>
        <dbReference type="Proteomes" id="UP000028712"/>
    </source>
</evidence>
<organism evidence="1 3">
    <name type="scientific">Flavobacterium hydatis</name>
    <name type="common">Cytophaga aquatilis</name>
    <dbReference type="NCBI Taxonomy" id="991"/>
    <lineage>
        <taxon>Bacteria</taxon>
        <taxon>Pseudomonadati</taxon>
        <taxon>Bacteroidota</taxon>
        <taxon>Flavobacteriia</taxon>
        <taxon>Flavobacteriales</taxon>
        <taxon>Flavobacteriaceae</taxon>
        <taxon>Flavobacterium</taxon>
    </lineage>
</organism>
<dbReference type="STRING" id="991.IW20_18735"/>
<comment type="caution">
    <text evidence="1">The sequence shown here is derived from an EMBL/GenBank/DDBJ whole genome shotgun (WGS) entry which is preliminary data.</text>
</comment>